<evidence type="ECO:0000313" key="1">
    <source>
        <dbReference type="EMBL" id="PXA67102.1"/>
    </source>
</evidence>
<dbReference type="Proteomes" id="UP000246722">
    <property type="component" value="Unassembled WGS sequence"/>
</dbReference>
<accession>A0A317ZKQ3</accession>
<dbReference type="EMBL" id="QHLY01000012">
    <property type="protein sequence ID" value="PXA67102.1"/>
    <property type="molecule type" value="Genomic_DNA"/>
</dbReference>
<sequence>MMTYFMVVSFRQWNRFILIANGQAHFRQLPKKFLEESCRFAGGATDQNELEMLFVILLRPTVRLYHCE</sequence>
<evidence type="ECO:0000313" key="2">
    <source>
        <dbReference type="Proteomes" id="UP000246722"/>
    </source>
</evidence>
<organism evidence="1 2">
    <name type="scientific">Cryobacterium arcticum</name>
    <dbReference type="NCBI Taxonomy" id="670052"/>
    <lineage>
        <taxon>Bacteria</taxon>
        <taxon>Bacillati</taxon>
        <taxon>Actinomycetota</taxon>
        <taxon>Actinomycetes</taxon>
        <taxon>Micrococcales</taxon>
        <taxon>Microbacteriaceae</taxon>
        <taxon>Cryobacterium</taxon>
    </lineage>
</organism>
<gene>
    <name evidence="1" type="ORF">CTB96_10035</name>
</gene>
<proteinExistence type="predicted"/>
<dbReference type="AlphaFoldDB" id="A0A317ZKQ3"/>
<keyword evidence="2" id="KW-1185">Reference proteome</keyword>
<comment type="caution">
    <text evidence="1">The sequence shown here is derived from an EMBL/GenBank/DDBJ whole genome shotgun (WGS) entry which is preliminary data.</text>
</comment>
<reference evidence="1 2" key="1">
    <citation type="submission" date="2018-05" db="EMBL/GenBank/DDBJ databases">
        <title>Genetic diversity of glacier-inhabiting Cryobacterium bacteria in China and description of Cryobacterium mengkeensis sp. nov. and Arthrobacter glacialis sp. nov.</title>
        <authorList>
            <person name="Liu Q."/>
            <person name="Xin Y.-H."/>
        </authorList>
    </citation>
    <scope>NUCLEOTIDE SEQUENCE [LARGE SCALE GENOMIC DNA]</scope>
    <source>
        <strain evidence="1 2">SK-1</strain>
    </source>
</reference>
<protein>
    <submittedName>
        <fullName evidence="1">Uncharacterized protein</fullName>
    </submittedName>
</protein>
<name>A0A317ZKQ3_9MICO</name>